<dbReference type="InterPro" id="IPR006197">
    <property type="entry name" value="Peptidase_S24_LexA"/>
</dbReference>
<evidence type="ECO:0000256" key="7">
    <source>
        <dbReference type="ARBA" id="ARBA00023015"/>
    </source>
</evidence>
<gene>
    <name evidence="12 16" type="primary">lexA</name>
    <name evidence="16" type="ORF">AACH11_02925</name>
</gene>
<comment type="similarity">
    <text evidence="1 12 13">Belongs to the peptidase S24 family.</text>
</comment>
<dbReference type="InterPro" id="IPR006199">
    <property type="entry name" value="LexA_DNA-bd_dom"/>
</dbReference>
<keyword evidence="2 12" id="KW-0678">Repressor</keyword>
<feature type="active site" description="For autocatalytic cleavage activity" evidence="12">
    <location>
        <position position="154"/>
    </location>
</feature>
<keyword evidence="11 12" id="KW-0742">SOS response</keyword>
<dbReference type="HAMAP" id="MF_00015">
    <property type="entry name" value="LexA"/>
    <property type="match status" value="1"/>
</dbReference>
<proteinExistence type="inferred from homology"/>
<evidence type="ECO:0000256" key="12">
    <source>
        <dbReference type="HAMAP-Rule" id="MF_00015"/>
    </source>
</evidence>
<evidence type="ECO:0000256" key="9">
    <source>
        <dbReference type="ARBA" id="ARBA00023163"/>
    </source>
</evidence>
<evidence type="ECO:0000256" key="13">
    <source>
        <dbReference type="RuleBase" id="RU003991"/>
    </source>
</evidence>
<dbReference type="InterPro" id="IPR006200">
    <property type="entry name" value="LexA"/>
</dbReference>
<comment type="function">
    <text evidence="12">Represses a number of genes involved in the response to DNA damage (SOS response), including recA and lexA. In the presence of single-stranded DNA, RecA interacts with LexA causing an autocatalytic cleavage which disrupts the DNA-binding part of LexA, leading to derepression of the SOS regulon and eventually DNA repair.</text>
</comment>
<evidence type="ECO:0000256" key="10">
    <source>
        <dbReference type="ARBA" id="ARBA00023204"/>
    </source>
</evidence>
<dbReference type="InterPro" id="IPR036388">
    <property type="entry name" value="WH-like_DNA-bd_sf"/>
</dbReference>
<sequence>MTDAPKLTARQQQILDLVREAIERTGAPPTRAEIAATLGYRSANAAEEHLQALARKGVIELVGGTSRGIRLPQPTLARINDAREAKARTRPAPAARTLPAAPPAVLASLSLPLVGRVAAGHPILAEQHIEEHYAVSPALFSGTPDYLLRVRGLSMRDAGILDGDLLAVRRLPTARNGQIVVARLGEEVTVKRWEQQGRRLRLLPANPDFEPITVDESSGFALEGIAVGLIRKDFNA</sequence>
<feature type="domain" description="Peptidase S24/S26A/S26B/S26C" evidence="14">
    <location>
        <begin position="112"/>
        <end position="226"/>
    </location>
</feature>
<keyword evidence="9 12" id="KW-0804">Transcription</keyword>
<keyword evidence="17" id="KW-1185">Reference proteome</keyword>
<protein>
    <recommendedName>
        <fullName evidence="12">LexA repressor</fullName>
        <ecNumber evidence="12">3.4.21.88</ecNumber>
    </recommendedName>
</protein>
<dbReference type="InterPro" id="IPR015927">
    <property type="entry name" value="Peptidase_S24_S26A/B/C"/>
</dbReference>
<reference evidence="16 17" key="1">
    <citation type="submission" date="2024-04" db="EMBL/GenBank/DDBJ databases">
        <title>Novel species of the genus Ideonella isolated from streams.</title>
        <authorList>
            <person name="Lu H."/>
        </authorList>
    </citation>
    <scope>NUCLEOTIDE SEQUENCE [LARGE SCALE GENOMIC DNA]</scope>
    <source>
        <strain evidence="16 17">BYS139W</strain>
    </source>
</reference>
<dbReference type="InterPro" id="IPR036286">
    <property type="entry name" value="LexA/Signal_pep-like_sf"/>
</dbReference>
<dbReference type="EMBL" id="JBBUTF010000003">
    <property type="protein sequence ID" value="MEK8024920.1"/>
    <property type="molecule type" value="Genomic_DNA"/>
</dbReference>
<dbReference type="PANTHER" id="PTHR33516:SF2">
    <property type="entry name" value="LEXA REPRESSOR-RELATED"/>
    <property type="match status" value="1"/>
</dbReference>
<dbReference type="SUPFAM" id="SSF51306">
    <property type="entry name" value="LexA/Signal peptidase"/>
    <property type="match status" value="1"/>
</dbReference>
<accession>A0ABU9B829</accession>
<feature type="site" description="Cleavage; by autolysis" evidence="12">
    <location>
        <begin position="119"/>
        <end position="120"/>
    </location>
</feature>
<dbReference type="EC" id="3.4.21.88" evidence="12"/>
<dbReference type="GO" id="GO:0004252">
    <property type="term" value="F:serine-type endopeptidase activity"/>
    <property type="evidence" value="ECO:0007669"/>
    <property type="project" value="UniProtKB-EC"/>
</dbReference>
<dbReference type="Proteomes" id="UP001368500">
    <property type="component" value="Unassembled WGS sequence"/>
</dbReference>
<keyword evidence="8 12" id="KW-0238">DNA-binding</keyword>
<keyword evidence="3 12" id="KW-0235">DNA replication</keyword>
<dbReference type="InterPro" id="IPR036390">
    <property type="entry name" value="WH_DNA-bd_sf"/>
</dbReference>
<dbReference type="PANTHER" id="PTHR33516">
    <property type="entry name" value="LEXA REPRESSOR"/>
    <property type="match status" value="1"/>
</dbReference>
<dbReference type="Gene3D" id="2.10.109.10">
    <property type="entry name" value="Umud Fragment, subunit A"/>
    <property type="match status" value="1"/>
</dbReference>
<dbReference type="InterPro" id="IPR050077">
    <property type="entry name" value="LexA_repressor"/>
</dbReference>
<evidence type="ECO:0000256" key="1">
    <source>
        <dbReference type="ARBA" id="ARBA00007484"/>
    </source>
</evidence>
<comment type="caution">
    <text evidence="16">The sequence shown here is derived from an EMBL/GenBank/DDBJ whole genome shotgun (WGS) entry which is preliminary data.</text>
</comment>
<organism evidence="16 17">
    <name type="scientific">Pseudaquabacterium rugosum</name>
    <dbReference type="NCBI Taxonomy" id="2984194"/>
    <lineage>
        <taxon>Bacteria</taxon>
        <taxon>Pseudomonadati</taxon>
        <taxon>Pseudomonadota</taxon>
        <taxon>Betaproteobacteria</taxon>
        <taxon>Burkholderiales</taxon>
        <taxon>Sphaerotilaceae</taxon>
        <taxon>Pseudaquabacterium</taxon>
    </lineage>
</organism>
<dbReference type="Pfam" id="PF01726">
    <property type="entry name" value="LexA_DNA_bind"/>
    <property type="match status" value="1"/>
</dbReference>
<evidence type="ECO:0000256" key="5">
    <source>
        <dbReference type="ARBA" id="ARBA00022801"/>
    </source>
</evidence>
<evidence type="ECO:0000256" key="6">
    <source>
        <dbReference type="ARBA" id="ARBA00022813"/>
    </source>
</evidence>
<evidence type="ECO:0000259" key="14">
    <source>
        <dbReference type="Pfam" id="PF00717"/>
    </source>
</evidence>
<evidence type="ECO:0000313" key="16">
    <source>
        <dbReference type="EMBL" id="MEK8024920.1"/>
    </source>
</evidence>
<evidence type="ECO:0000313" key="17">
    <source>
        <dbReference type="Proteomes" id="UP001368500"/>
    </source>
</evidence>
<dbReference type="SUPFAM" id="SSF46785">
    <property type="entry name" value="Winged helix' DNA-binding domain"/>
    <property type="match status" value="1"/>
</dbReference>
<dbReference type="CDD" id="cd06529">
    <property type="entry name" value="S24_LexA-like"/>
    <property type="match status" value="1"/>
</dbReference>
<dbReference type="Gene3D" id="1.10.10.10">
    <property type="entry name" value="Winged helix-like DNA-binding domain superfamily/Winged helix DNA-binding domain"/>
    <property type="match status" value="1"/>
</dbReference>
<keyword evidence="4 12" id="KW-0227">DNA damage</keyword>
<dbReference type="PRINTS" id="PR00726">
    <property type="entry name" value="LEXASERPTASE"/>
</dbReference>
<dbReference type="RefSeq" id="WP_341372705.1">
    <property type="nucleotide sequence ID" value="NZ_JBBUTF010000003.1"/>
</dbReference>
<evidence type="ECO:0000256" key="11">
    <source>
        <dbReference type="ARBA" id="ARBA00023236"/>
    </source>
</evidence>
<feature type="DNA-binding region" description="H-T-H motif" evidence="12">
    <location>
        <begin position="31"/>
        <end position="51"/>
    </location>
</feature>
<evidence type="ECO:0000256" key="3">
    <source>
        <dbReference type="ARBA" id="ARBA00022705"/>
    </source>
</evidence>
<dbReference type="NCBIfam" id="TIGR00498">
    <property type="entry name" value="lexA"/>
    <property type="match status" value="1"/>
</dbReference>
<evidence type="ECO:0000259" key="15">
    <source>
        <dbReference type="Pfam" id="PF01726"/>
    </source>
</evidence>
<evidence type="ECO:0000256" key="2">
    <source>
        <dbReference type="ARBA" id="ARBA00022491"/>
    </source>
</evidence>
<feature type="active site" description="For autocatalytic cleavage activity" evidence="12">
    <location>
        <position position="191"/>
    </location>
</feature>
<name>A0ABU9B829_9BURK</name>
<dbReference type="Pfam" id="PF00717">
    <property type="entry name" value="Peptidase_S24"/>
    <property type="match status" value="1"/>
</dbReference>
<keyword evidence="5 12" id="KW-0378">Hydrolase</keyword>
<keyword evidence="10 12" id="KW-0234">DNA repair</keyword>
<comment type="catalytic activity">
    <reaction evidence="12">
        <text>Hydrolysis of Ala-|-Gly bond in repressor LexA.</text>
        <dbReference type="EC" id="3.4.21.88"/>
    </reaction>
</comment>
<comment type="subunit">
    <text evidence="12">Homodimer.</text>
</comment>
<keyword evidence="7 12" id="KW-0805">Transcription regulation</keyword>
<evidence type="ECO:0000256" key="8">
    <source>
        <dbReference type="ARBA" id="ARBA00023125"/>
    </source>
</evidence>
<feature type="domain" description="LexA repressor DNA-binding" evidence="15">
    <location>
        <begin position="6"/>
        <end position="68"/>
    </location>
</feature>
<dbReference type="InterPro" id="IPR039418">
    <property type="entry name" value="LexA-like"/>
</dbReference>
<evidence type="ECO:0000256" key="4">
    <source>
        <dbReference type="ARBA" id="ARBA00022763"/>
    </source>
</evidence>
<keyword evidence="6 12" id="KW-0068">Autocatalytic cleavage</keyword>